<feature type="domain" description="Fungal lipase-type" evidence="21">
    <location>
        <begin position="8"/>
        <end position="103"/>
    </location>
</feature>
<dbReference type="EC" id="3.1.1.3" evidence="6"/>
<dbReference type="PANTHER" id="PTHR47175:SF2">
    <property type="entry name" value="LIPASE ATG15-RELATED"/>
    <property type="match status" value="1"/>
</dbReference>
<dbReference type="InterPro" id="IPR029058">
    <property type="entry name" value="AB_hydrolase_fold"/>
</dbReference>
<keyword evidence="18" id="KW-0325">Glycoprotein</keyword>
<keyword evidence="11" id="KW-0378">Hydrolase</keyword>
<evidence type="ECO:0000313" key="23">
    <source>
        <dbReference type="Proteomes" id="UP000019473"/>
    </source>
</evidence>
<evidence type="ECO:0000256" key="10">
    <source>
        <dbReference type="ARBA" id="ARBA00022753"/>
    </source>
</evidence>
<gene>
    <name evidence="22" type="ORF">A1O7_05704</name>
</gene>
<dbReference type="GeneID" id="19180287"/>
<dbReference type="GO" id="GO:0005775">
    <property type="term" value="C:vacuolar lumen"/>
    <property type="evidence" value="ECO:0007669"/>
    <property type="project" value="TreeGrafter"/>
</dbReference>
<dbReference type="RefSeq" id="XP_007757902.1">
    <property type="nucleotide sequence ID" value="XM_007759712.1"/>
</dbReference>
<evidence type="ECO:0000256" key="15">
    <source>
        <dbReference type="ARBA" id="ARBA00023006"/>
    </source>
</evidence>
<protein>
    <recommendedName>
        <fullName evidence="7">Putative lipase ATG15</fullName>
        <ecNumber evidence="6">3.1.1.3</ecNumber>
    </recommendedName>
    <alternativeName>
        <fullName evidence="20">Autophagy-related protein 15</fullName>
    </alternativeName>
    <alternativeName>
        <fullName evidence="8">Putative lipase atg15</fullName>
    </alternativeName>
</protein>
<dbReference type="HOGENOM" id="CLU_028295_1_0_1"/>
<reference evidence="22 23" key="1">
    <citation type="submission" date="2013-03" db="EMBL/GenBank/DDBJ databases">
        <title>The Genome Sequence of Cladophialophora yegresii CBS 114405.</title>
        <authorList>
            <consortium name="The Broad Institute Genomics Platform"/>
            <person name="Cuomo C."/>
            <person name="de Hoog S."/>
            <person name="Gorbushina A."/>
            <person name="Walker B."/>
            <person name="Young S.K."/>
            <person name="Zeng Q."/>
            <person name="Gargeya S."/>
            <person name="Fitzgerald M."/>
            <person name="Haas B."/>
            <person name="Abouelleil A."/>
            <person name="Allen A.W."/>
            <person name="Alvarado L."/>
            <person name="Arachchi H.M."/>
            <person name="Berlin A.M."/>
            <person name="Chapman S.B."/>
            <person name="Gainer-Dewar J."/>
            <person name="Goldberg J."/>
            <person name="Griggs A."/>
            <person name="Gujja S."/>
            <person name="Hansen M."/>
            <person name="Howarth C."/>
            <person name="Imamovic A."/>
            <person name="Ireland A."/>
            <person name="Larimer J."/>
            <person name="McCowan C."/>
            <person name="Murphy C."/>
            <person name="Pearson M."/>
            <person name="Poon T.W."/>
            <person name="Priest M."/>
            <person name="Roberts A."/>
            <person name="Saif S."/>
            <person name="Shea T."/>
            <person name="Sisk P."/>
            <person name="Sykes S."/>
            <person name="Wortman J."/>
            <person name="Nusbaum C."/>
            <person name="Birren B."/>
        </authorList>
    </citation>
    <scope>NUCLEOTIDE SEQUENCE [LARGE SCALE GENOMIC DNA]</scope>
    <source>
        <strain evidence="22 23">CBS 114405</strain>
    </source>
</reference>
<dbReference type="PANTHER" id="PTHR47175">
    <property type="entry name" value="LIPASE ATG15-RELATED"/>
    <property type="match status" value="1"/>
</dbReference>
<keyword evidence="10" id="KW-0967">Endosome</keyword>
<dbReference type="OrthoDB" id="58570at2759"/>
<keyword evidence="16" id="KW-0443">Lipid metabolism</keyword>
<dbReference type="GO" id="GO:0046461">
    <property type="term" value="P:neutral lipid catabolic process"/>
    <property type="evidence" value="ECO:0007669"/>
    <property type="project" value="TreeGrafter"/>
</dbReference>
<dbReference type="Gene3D" id="3.40.50.1820">
    <property type="entry name" value="alpha/beta hydrolase"/>
    <property type="match status" value="1"/>
</dbReference>
<evidence type="ECO:0000256" key="9">
    <source>
        <dbReference type="ARBA" id="ARBA00022692"/>
    </source>
</evidence>
<evidence type="ECO:0000256" key="13">
    <source>
        <dbReference type="ARBA" id="ARBA00022968"/>
    </source>
</evidence>
<keyword evidence="23" id="KW-1185">Reference proteome</keyword>
<accession>W9WIE9</accession>
<evidence type="ECO:0000313" key="22">
    <source>
        <dbReference type="EMBL" id="EXJ58279.1"/>
    </source>
</evidence>
<evidence type="ECO:0000256" key="14">
    <source>
        <dbReference type="ARBA" id="ARBA00022989"/>
    </source>
</evidence>
<keyword evidence="14" id="KW-1133">Transmembrane helix</keyword>
<keyword evidence="12" id="KW-0442">Lipid degradation</keyword>
<dbReference type="GO" id="GO:0034727">
    <property type="term" value="P:piecemeal microautophagy of the nucleus"/>
    <property type="evidence" value="ECO:0007669"/>
    <property type="project" value="TreeGrafter"/>
</dbReference>
<dbReference type="VEuPathDB" id="FungiDB:A1O7_05704"/>
<dbReference type="GO" id="GO:0006660">
    <property type="term" value="P:phosphatidylserine catabolic process"/>
    <property type="evidence" value="ECO:0007669"/>
    <property type="project" value="TreeGrafter"/>
</dbReference>
<keyword evidence="15" id="KW-0072">Autophagy</keyword>
<comment type="similarity">
    <text evidence="4">Belongs to the AB hydrolase superfamily. Lipase family.</text>
</comment>
<comment type="function">
    <text evidence="19">Lipase which is essential for lysis of subvacuolar cytoplasm to vacuole targeted bodies and intravacuolar autophagic bodies. Involved in the lysis of intravacuolar multivesicular body (MVB) vesicles. The intravacuolar membrane disintegration by ATG15 is critical to life span extension.</text>
</comment>
<evidence type="ECO:0000256" key="1">
    <source>
        <dbReference type="ARBA" id="ARBA00001024"/>
    </source>
</evidence>
<keyword evidence="17" id="KW-0472">Membrane</keyword>
<comment type="catalytic activity">
    <reaction evidence="1">
        <text>a triacylglycerol + H2O = a diacylglycerol + a fatty acid + H(+)</text>
        <dbReference type="Rhea" id="RHEA:12044"/>
        <dbReference type="ChEBI" id="CHEBI:15377"/>
        <dbReference type="ChEBI" id="CHEBI:15378"/>
        <dbReference type="ChEBI" id="CHEBI:17855"/>
        <dbReference type="ChEBI" id="CHEBI:18035"/>
        <dbReference type="ChEBI" id="CHEBI:28868"/>
        <dbReference type="EC" id="3.1.1.3"/>
    </reaction>
</comment>
<dbReference type="Proteomes" id="UP000019473">
    <property type="component" value="Unassembled WGS sequence"/>
</dbReference>
<dbReference type="InterPro" id="IPR050805">
    <property type="entry name" value="ATG15_Lipase"/>
</dbReference>
<dbReference type="STRING" id="1182544.W9WIE9"/>
<evidence type="ECO:0000256" key="2">
    <source>
        <dbReference type="ARBA" id="ARBA00004270"/>
    </source>
</evidence>
<comment type="caution">
    <text evidence="22">The sequence shown here is derived from an EMBL/GenBank/DDBJ whole genome shotgun (WGS) entry which is preliminary data.</text>
</comment>
<evidence type="ECO:0000256" key="4">
    <source>
        <dbReference type="ARBA" id="ARBA00010701"/>
    </source>
</evidence>
<evidence type="ECO:0000256" key="20">
    <source>
        <dbReference type="ARBA" id="ARBA00029828"/>
    </source>
</evidence>
<keyword evidence="9" id="KW-0812">Transmembrane</keyword>
<organism evidence="22 23">
    <name type="scientific">Cladophialophora yegresii CBS 114405</name>
    <dbReference type="NCBI Taxonomy" id="1182544"/>
    <lineage>
        <taxon>Eukaryota</taxon>
        <taxon>Fungi</taxon>
        <taxon>Dikarya</taxon>
        <taxon>Ascomycota</taxon>
        <taxon>Pezizomycotina</taxon>
        <taxon>Eurotiomycetes</taxon>
        <taxon>Chaetothyriomycetidae</taxon>
        <taxon>Chaetothyriales</taxon>
        <taxon>Herpotrichiellaceae</taxon>
        <taxon>Cladophialophora</taxon>
    </lineage>
</organism>
<evidence type="ECO:0000256" key="18">
    <source>
        <dbReference type="ARBA" id="ARBA00023180"/>
    </source>
</evidence>
<evidence type="ECO:0000256" key="12">
    <source>
        <dbReference type="ARBA" id="ARBA00022963"/>
    </source>
</evidence>
<keyword evidence="13" id="KW-0735">Signal-anchor</keyword>
<evidence type="ECO:0000256" key="19">
    <source>
        <dbReference type="ARBA" id="ARBA00024663"/>
    </source>
</evidence>
<sequence>MPNENVIVAFKGTTVGRVVYGSFPTKITDATRPDSSLEEQRQANDNLLSAVAVLRNDQIHSDRDYSTALAIMRNFSTWYPNASIWTVGHSVGGSLVSLMGLTFNIPSVSFEAPPQKLAAERLGLAPPPRSTDFHIGNTADPVFMGTCNGDFSSCSVAGCAFESQCHTGKLCVYDTVQDQGWRRSITNHRINVVIPQVLEAYNSTPVREADDECVDCFNWKFDETR</sequence>
<dbReference type="eggNOG" id="KOG4540">
    <property type="taxonomic scope" value="Eukaryota"/>
</dbReference>
<comment type="subcellular location">
    <subcellularLocation>
        <location evidence="3">Endosome</location>
        <location evidence="3">Multivesicular body membrane</location>
        <topology evidence="3">Single-pass type II membrane protein</topology>
    </subcellularLocation>
    <subcellularLocation>
        <location evidence="2">Prevacuolar compartment membrane</location>
        <topology evidence="2">Single-pass type II membrane protein</topology>
    </subcellularLocation>
</comment>
<dbReference type="InterPro" id="IPR002921">
    <property type="entry name" value="Fungal_lipase-type"/>
</dbReference>
<evidence type="ECO:0000256" key="8">
    <source>
        <dbReference type="ARBA" id="ARBA00019241"/>
    </source>
</evidence>
<proteinExistence type="inferred from homology"/>
<dbReference type="GO" id="GO:0032585">
    <property type="term" value="C:multivesicular body membrane"/>
    <property type="evidence" value="ECO:0007669"/>
    <property type="project" value="UniProtKB-SubCell"/>
</dbReference>
<dbReference type="GO" id="GO:0004620">
    <property type="term" value="F:phospholipase activity"/>
    <property type="evidence" value="ECO:0007669"/>
    <property type="project" value="TreeGrafter"/>
</dbReference>
<evidence type="ECO:0000256" key="3">
    <source>
        <dbReference type="ARBA" id="ARBA00004343"/>
    </source>
</evidence>
<dbReference type="AlphaFoldDB" id="W9WIE9"/>
<dbReference type="EMBL" id="AMGW01000004">
    <property type="protein sequence ID" value="EXJ58279.1"/>
    <property type="molecule type" value="Genomic_DNA"/>
</dbReference>
<evidence type="ECO:0000256" key="17">
    <source>
        <dbReference type="ARBA" id="ARBA00023136"/>
    </source>
</evidence>
<comment type="subunit">
    <text evidence="5">Binds to both phosphatidylinositol (PI) and phosphatidylinositol 3,5-bisphosphate (PIP2).</text>
</comment>
<evidence type="ECO:0000256" key="6">
    <source>
        <dbReference type="ARBA" id="ARBA00013279"/>
    </source>
</evidence>
<evidence type="ECO:0000256" key="11">
    <source>
        <dbReference type="ARBA" id="ARBA00022801"/>
    </source>
</evidence>
<dbReference type="SUPFAM" id="SSF53474">
    <property type="entry name" value="alpha/beta-Hydrolases"/>
    <property type="match status" value="1"/>
</dbReference>
<evidence type="ECO:0000256" key="5">
    <source>
        <dbReference type="ARBA" id="ARBA00011137"/>
    </source>
</evidence>
<dbReference type="GO" id="GO:0004806">
    <property type="term" value="F:triacylglycerol lipase activity"/>
    <property type="evidence" value="ECO:0007669"/>
    <property type="project" value="UniProtKB-EC"/>
</dbReference>
<evidence type="ECO:0000259" key="21">
    <source>
        <dbReference type="Pfam" id="PF01764"/>
    </source>
</evidence>
<name>W9WIE9_9EURO</name>
<dbReference type="GO" id="GO:0034496">
    <property type="term" value="P:multivesicular body membrane disassembly"/>
    <property type="evidence" value="ECO:0007669"/>
    <property type="project" value="TreeGrafter"/>
</dbReference>
<evidence type="ECO:0000256" key="16">
    <source>
        <dbReference type="ARBA" id="ARBA00023098"/>
    </source>
</evidence>
<dbReference type="Pfam" id="PF01764">
    <property type="entry name" value="Lipase_3"/>
    <property type="match status" value="1"/>
</dbReference>
<evidence type="ECO:0000256" key="7">
    <source>
        <dbReference type="ARBA" id="ARBA00018542"/>
    </source>
</evidence>